<evidence type="ECO:0000313" key="3">
    <source>
        <dbReference type="Proteomes" id="UP000187429"/>
    </source>
</evidence>
<evidence type="ECO:0000313" key="2">
    <source>
        <dbReference type="EMBL" id="OMJ14344.1"/>
    </source>
</evidence>
<organism evidence="2 3">
    <name type="scientific">Smittium culicis</name>
    <dbReference type="NCBI Taxonomy" id="133412"/>
    <lineage>
        <taxon>Eukaryota</taxon>
        <taxon>Fungi</taxon>
        <taxon>Fungi incertae sedis</taxon>
        <taxon>Zoopagomycota</taxon>
        <taxon>Kickxellomycotina</taxon>
        <taxon>Harpellomycetes</taxon>
        <taxon>Harpellales</taxon>
        <taxon>Legeriomycetaceae</taxon>
        <taxon>Smittium</taxon>
    </lineage>
</organism>
<name>A0A1R1XI83_9FUNG</name>
<proteinExistence type="predicted"/>
<dbReference type="InterPro" id="IPR005024">
    <property type="entry name" value="Snf7_fam"/>
</dbReference>
<dbReference type="GO" id="GO:0007034">
    <property type="term" value="P:vacuolar transport"/>
    <property type="evidence" value="ECO:0007669"/>
    <property type="project" value="InterPro"/>
</dbReference>
<feature type="compositionally biased region" description="Polar residues" evidence="1">
    <location>
        <begin position="88"/>
        <end position="97"/>
    </location>
</feature>
<dbReference type="Pfam" id="PF03357">
    <property type="entry name" value="Snf7"/>
    <property type="match status" value="1"/>
</dbReference>
<dbReference type="EMBL" id="LSSM01004692">
    <property type="protein sequence ID" value="OMJ14344.1"/>
    <property type="molecule type" value="Genomic_DNA"/>
</dbReference>
<comment type="caution">
    <text evidence="2">The sequence shown here is derived from an EMBL/GenBank/DDBJ whole genome shotgun (WGS) entry which is preliminary data.</text>
</comment>
<dbReference type="PANTHER" id="PTHR10476">
    <property type="entry name" value="CHARGED MULTIVESICULAR BODY PROTEIN"/>
    <property type="match status" value="1"/>
</dbReference>
<sequence>MKKVAGTLHKSAVVMKTVNNLVKIPEIQKSMMEMSKEMMKAGIIEEMTNDALEILDDEDIEEEVDQQVDEILFEVTKGILGKAGTALESPSLNNNTNLVEEDEEDDSVLDLDEMRSRLSALKG</sequence>
<feature type="region of interest" description="Disordered" evidence="1">
    <location>
        <begin position="85"/>
        <end position="111"/>
    </location>
</feature>
<keyword evidence="3" id="KW-1185">Reference proteome</keyword>
<gene>
    <name evidence="2" type="ORF">AYI69_g8636</name>
</gene>
<protein>
    <submittedName>
        <fullName evidence="2">Charged multivesicular body protein 3</fullName>
    </submittedName>
</protein>
<dbReference type="Gene3D" id="6.10.140.1230">
    <property type="match status" value="1"/>
</dbReference>
<dbReference type="AlphaFoldDB" id="A0A1R1XI83"/>
<feature type="compositionally biased region" description="Acidic residues" evidence="1">
    <location>
        <begin position="99"/>
        <end position="111"/>
    </location>
</feature>
<accession>A0A1R1XI83</accession>
<dbReference type="Proteomes" id="UP000187429">
    <property type="component" value="Unassembled WGS sequence"/>
</dbReference>
<reference evidence="3" key="1">
    <citation type="submission" date="2017-01" db="EMBL/GenBank/DDBJ databases">
        <authorList>
            <person name="Wang Y."/>
            <person name="White M."/>
            <person name="Kvist S."/>
            <person name="Moncalvo J.-M."/>
        </authorList>
    </citation>
    <scope>NUCLEOTIDE SEQUENCE [LARGE SCALE GENOMIC DNA]</scope>
    <source>
        <strain evidence="3">ID-206-W2</strain>
    </source>
</reference>
<evidence type="ECO:0000256" key="1">
    <source>
        <dbReference type="SAM" id="MobiDB-lite"/>
    </source>
</evidence>